<keyword evidence="1 3" id="KW-0547">Nucleotide-binding</keyword>
<evidence type="ECO:0000259" key="4">
    <source>
        <dbReference type="PROSITE" id="PS50936"/>
    </source>
</evidence>
<comment type="subcellular location">
    <subcellularLocation>
        <location evidence="3">Cytoplasm</location>
    </subcellularLocation>
</comment>
<dbReference type="InterPro" id="IPR004881">
    <property type="entry name" value="Ribosome_biogen_GTPase_RsgA"/>
</dbReference>
<dbReference type="Gene3D" id="3.40.50.300">
    <property type="entry name" value="P-loop containing nucleotide triphosphate hydrolases"/>
    <property type="match status" value="1"/>
</dbReference>
<protein>
    <recommendedName>
        <fullName evidence="3">Small ribosomal subunit biogenesis GTPase RsgA</fullName>
        <ecNumber evidence="3">3.6.1.-</ecNumber>
    </recommendedName>
</protein>
<dbReference type="GO" id="GO:0046872">
    <property type="term" value="F:metal ion binding"/>
    <property type="evidence" value="ECO:0007669"/>
    <property type="project" value="UniProtKB-KW"/>
</dbReference>
<keyword evidence="3" id="KW-0378">Hydrolase</keyword>
<dbReference type="PROSITE" id="PS50936">
    <property type="entry name" value="ENGC_GTPASE"/>
    <property type="match status" value="1"/>
</dbReference>
<keyword evidence="3" id="KW-0699">rRNA-binding</keyword>
<evidence type="ECO:0000259" key="5">
    <source>
        <dbReference type="PROSITE" id="PS51721"/>
    </source>
</evidence>
<dbReference type="Gene3D" id="2.40.50.140">
    <property type="entry name" value="Nucleic acid-binding proteins"/>
    <property type="match status" value="1"/>
</dbReference>
<evidence type="ECO:0000256" key="1">
    <source>
        <dbReference type="ARBA" id="ARBA00022741"/>
    </source>
</evidence>
<comment type="subunit">
    <text evidence="3">Monomer. Associates with 30S ribosomal subunit, binds 16S rRNA.</text>
</comment>
<keyword evidence="3" id="KW-0862">Zinc</keyword>
<dbReference type="Pfam" id="PF03193">
    <property type="entry name" value="RsgA_GTPase"/>
    <property type="match status" value="1"/>
</dbReference>
<dbReference type="Proteomes" id="UP000035860">
    <property type="component" value="Unassembled WGS sequence"/>
</dbReference>
<evidence type="ECO:0000256" key="2">
    <source>
        <dbReference type="ARBA" id="ARBA00023134"/>
    </source>
</evidence>
<feature type="binding site" evidence="3">
    <location>
        <begin position="221"/>
        <end position="229"/>
    </location>
    <ligand>
        <name>GTP</name>
        <dbReference type="ChEBI" id="CHEBI:37565"/>
    </ligand>
</feature>
<comment type="caution">
    <text evidence="6">The sequence shown here is derived from an EMBL/GenBank/DDBJ whole genome shotgun (WGS) entry which is preliminary data.</text>
</comment>
<sequence length="359" mass="39528">MSLIRRRKLTKNQTRQIQKNQDTLIDDGTLVSGVIVSHFGKQLDVQITDLPDILPDFPQDATPNALEIGDVWRCHTRTNLPMMAAGDRVKFSVDTTAGMGRIEVLSERCTLITRPDRYNKVKPVAANVETLAIVFAPLPRPATNLIDRYLLVARLSGVRPLLVLNKADLMDDFEEIRQIYQEYQAIGEQYDFDVVQTSSVSHDGLDELKAQLADKLTIFAGQSGVGKSSLINQILPDANQSTNIISIGSQLGQHTTTTSRLLPFDDGDLEKGGIIDTPGIREYGIWHLSADDIMAGFDELIALNGSCQFRDCNHVPNAKGCALWQAVADGEILGRRVESFNELVAEAKIGALSARNMAK</sequence>
<evidence type="ECO:0000256" key="3">
    <source>
        <dbReference type="HAMAP-Rule" id="MF_01820"/>
    </source>
</evidence>
<dbReference type="InterPro" id="IPR010914">
    <property type="entry name" value="RsgA_GTPase_dom"/>
</dbReference>
<keyword evidence="3" id="KW-0479">Metal-binding</keyword>
<feature type="binding site" evidence="3">
    <location>
        <position position="307"/>
    </location>
    <ligand>
        <name>Zn(2+)</name>
        <dbReference type="ChEBI" id="CHEBI:29105"/>
    </ligand>
</feature>
<feature type="binding site" evidence="3">
    <location>
        <position position="321"/>
    </location>
    <ligand>
        <name>Zn(2+)</name>
        <dbReference type="ChEBI" id="CHEBI:29105"/>
    </ligand>
</feature>
<dbReference type="Gene3D" id="1.10.40.50">
    <property type="entry name" value="Probable gtpase engc, domain 3"/>
    <property type="match status" value="1"/>
</dbReference>
<feature type="binding site" evidence="3">
    <location>
        <begin position="165"/>
        <end position="168"/>
    </location>
    <ligand>
        <name>GTP</name>
        <dbReference type="ChEBI" id="CHEBI:37565"/>
    </ligand>
</feature>
<dbReference type="RefSeq" id="WP_036365080.1">
    <property type="nucleotide sequence ID" value="NZ_AOMT01000022.1"/>
</dbReference>
<dbReference type="CDD" id="cd01854">
    <property type="entry name" value="YjeQ_EngC"/>
    <property type="match status" value="1"/>
</dbReference>
<keyword evidence="2 3" id="KW-0342">GTP-binding</keyword>
<dbReference type="GO" id="GO:0003924">
    <property type="term" value="F:GTPase activity"/>
    <property type="evidence" value="ECO:0007669"/>
    <property type="project" value="UniProtKB-UniRule"/>
</dbReference>
<keyword evidence="3" id="KW-0963">Cytoplasm</keyword>
<feature type="domain" description="CP-type G" evidence="5">
    <location>
        <begin position="118"/>
        <end position="283"/>
    </location>
</feature>
<proteinExistence type="inferred from homology"/>
<dbReference type="EC" id="3.6.1.-" evidence="3"/>
<dbReference type="NCBIfam" id="TIGR00157">
    <property type="entry name" value="ribosome small subunit-dependent GTPase A"/>
    <property type="match status" value="1"/>
</dbReference>
<dbReference type="eggNOG" id="COG1162">
    <property type="taxonomic scope" value="Bacteria"/>
</dbReference>
<keyword evidence="3" id="KW-0690">Ribosome biogenesis</keyword>
<dbReference type="PANTHER" id="PTHR32120">
    <property type="entry name" value="SMALL RIBOSOMAL SUBUNIT BIOGENESIS GTPASE RSGA"/>
    <property type="match status" value="1"/>
</dbReference>
<dbReference type="SUPFAM" id="SSF52540">
    <property type="entry name" value="P-loop containing nucleoside triphosphate hydrolases"/>
    <property type="match status" value="1"/>
</dbReference>
<dbReference type="PROSITE" id="PS51721">
    <property type="entry name" value="G_CP"/>
    <property type="match status" value="1"/>
</dbReference>
<accession>A0A066UH89</accession>
<evidence type="ECO:0000313" key="6">
    <source>
        <dbReference type="EMBL" id="KDN25207.1"/>
    </source>
</evidence>
<evidence type="ECO:0000313" key="7">
    <source>
        <dbReference type="Proteomes" id="UP000035860"/>
    </source>
</evidence>
<feature type="domain" description="EngC GTPase" evidence="4">
    <location>
        <begin position="126"/>
        <end position="281"/>
    </location>
</feature>
<feature type="binding site" evidence="3">
    <location>
        <position position="314"/>
    </location>
    <ligand>
        <name>Zn(2+)</name>
        <dbReference type="ChEBI" id="CHEBI:29105"/>
    </ligand>
</feature>
<name>A0A066UH89_9GAMM</name>
<dbReference type="GO" id="GO:0042274">
    <property type="term" value="P:ribosomal small subunit biogenesis"/>
    <property type="evidence" value="ECO:0007669"/>
    <property type="project" value="UniProtKB-UniRule"/>
</dbReference>
<dbReference type="GO" id="GO:0019843">
    <property type="term" value="F:rRNA binding"/>
    <property type="evidence" value="ECO:0007669"/>
    <property type="project" value="UniProtKB-KW"/>
</dbReference>
<dbReference type="PANTHER" id="PTHR32120:SF11">
    <property type="entry name" value="SMALL RIBOSOMAL SUBUNIT BIOGENESIS GTPASE RSGA 1, MITOCHONDRIAL-RELATED"/>
    <property type="match status" value="1"/>
</dbReference>
<keyword evidence="7" id="KW-1185">Reference proteome</keyword>
<dbReference type="InterPro" id="IPR030378">
    <property type="entry name" value="G_CP_dom"/>
</dbReference>
<dbReference type="InterPro" id="IPR012340">
    <property type="entry name" value="NA-bd_OB-fold"/>
</dbReference>
<dbReference type="GO" id="GO:0005525">
    <property type="term" value="F:GTP binding"/>
    <property type="evidence" value="ECO:0007669"/>
    <property type="project" value="UniProtKB-UniRule"/>
</dbReference>
<dbReference type="GO" id="GO:0005737">
    <property type="term" value="C:cytoplasm"/>
    <property type="evidence" value="ECO:0007669"/>
    <property type="project" value="UniProtKB-SubCell"/>
</dbReference>
<gene>
    <name evidence="3" type="primary">rsgA</name>
    <name evidence="6" type="ORF">MBO_05349</name>
</gene>
<organism evidence="6 7">
    <name type="scientific">Moraxella bovoculi 237</name>
    <dbReference type="NCBI Taxonomy" id="743974"/>
    <lineage>
        <taxon>Bacteria</taxon>
        <taxon>Pseudomonadati</taxon>
        <taxon>Pseudomonadota</taxon>
        <taxon>Gammaproteobacteria</taxon>
        <taxon>Moraxellales</taxon>
        <taxon>Moraxellaceae</taxon>
        <taxon>Moraxella</taxon>
    </lineage>
</organism>
<feature type="binding site" evidence="3">
    <location>
        <position position="312"/>
    </location>
    <ligand>
        <name>Zn(2+)</name>
        <dbReference type="ChEBI" id="CHEBI:29105"/>
    </ligand>
</feature>
<dbReference type="AlphaFoldDB" id="A0A066UH89"/>
<dbReference type="InterPro" id="IPR027417">
    <property type="entry name" value="P-loop_NTPase"/>
</dbReference>
<comment type="function">
    <text evidence="3">One of several proteins that assist in the late maturation steps of the functional core of the 30S ribosomal subunit. Helps release RbfA from mature subunits. May play a role in the assembly of ribosomal proteins into the subunit. Circularly permuted GTPase that catalyzes slow GTP hydrolysis, GTPase activity is stimulated by the 30S ribosomal subunit.</text>
</comment>
<dbReference type="EMBL" id="AOMT01000022">
    <property type="protein sequence ID" value="KDN25207.1"/>
    <property type="molecule type" value="Genomic_DNA"/>
</dbReference>
<comment type="cofactor">
    <cofactor evidence="3">
        <name>Zn(2+)</name>
        <dbReference type="ChEBI" id="CHEBI:29105"/>
    </cofactor>
    <text evidence="3">Binds 1 zinc ion per subunit.</text>
</comment>
<keyword evidence="3" id="KW-0694">RNA-binding</keyword>
<dbReference type="OrthoDB" id="9809485at2"/>
<dbReference type="HAMAP" id="MF_01820">
    <property type="entry name" value="GTPase_RsgA"/>
    <property type="match status" value="1"/>
</dbReference>
<comment type="similarity">
    <text evidence="3">Belongs to the TRAFAC class YlqF/YawG GTPase family. RsgA subfamily.</text>
</comment>
<reference evidence="6 7" key="1">
    <citation type="journal article" date="2014" name="Genome Announc.">
        <title>Draft Genome Sequence of Moraxella bovoculi Strain 237T (ATCC BAA-1259T) Isolated from a Calf with Infectious Bovine Keratoconjunctivitis.</title>
        <authorList>
            <person name="Calcutt M.J."/>
            <person name="Foecking M.F."/>
            <person name="Martin N.T."/>
            <person name="Mhlanga-Mutangadura T."/>
            <person name="Reilly T.J."/>
        </authorList>
    </citation>
    <scope>NUCLEOTIDE SEQUENCE [LARGE SCALE GENOMIC DNA]</scope>
    <source>
        <strain evidence="6 7">237</strain>
    </source>
</reference>